<gene>
    <name evidence="2" type="ORF">HNQ44_001226</name>
</gene>
<accession>A0A7W8CQK2</accession>
<feature type="transmembrane region" description="Helical" evidence="1">
    <location>
        <begin position="74"/>
        <end position="93"/>
    </location>
</feature>
<keyword evidence="1" id="KW-0812">Transmembrane</keyword>
<evidence type="ECO:0000313" key="3">
    <source>
        <dbReference type="Proteomes" id="UP000525923"/>
    </source>
</evidence>
<sequence>MFIPSVLVIIGFIIVHIFTDAIKFLDERPTNRLISLVSGGSIAYVLLHLVPELTHYREVVEEATLPGWLEEIDYVTYVAALLGIAVFYGINQLSEKSERENKEEKNLTRPDKSIFALEIGAFSLYNGLIGYLLAELSGENIAAYFIYFIVFSFHFIANNRILHLTHEDLYTKIGRWVLAFSVLAGWILYETTHASDLTIAFLSSFLTGGVVLNILNDELPDEKKSSYPAFLVGMVFIAVLLQVLIK</sequence>
<feature type="transmembrane region" description="Helical" evidence="1">
    <location>
        <begin position="114"/>
        <end position="134"/>
    </location>
</feature>
<dbReference type="AlphaFoldDB" id="A0A7W8CQK2"/>
<feature type="transmembrane region" description="Helical" evidence="1">
    <location>
        <begin position="140"/>
        <end position="157"/>
    </location>
</feature>
<dbReference type="RefSeq" id="WP_135503131.1">
    <property type="nucleotide sequence ID" value="NZ_JACHHE010000003.1"/>
</dbReference>
<organism evidence="2 3">
    <name type="scientific">Planococcus koreensis</name>
    <dbReference type="NCBI Taxonomy" id="112331"/>
    <lineage>
        <taxon>Bacteria</taxon>
        <taxon>Bacillati</taxon>
        <taxon>Bacillota</taxon>
        <taxon>Bacilli</taxon>
        <taxon>Bacillales</taxon>
        <taxon>Caryophanaceae</taxon>
        <taxon>Planococcus</taxon>
    </lineage>
</organism>
<reference evidence="2 3" key="1">
    <citation type="submission" date="2020-08" db="EMBL/GenBank/DDBJ databases">
        <title>Genomic Encyclopedia of Type Strains, Phase IV (KMG-IV): sequencing the most valuable type-strain genomes for metagenomic binning, comparative biology and taxonomic classification.</title>
        <authorList>
            <person name="Goeker M."/>
        </authorList>
    </citation>
    <scope>NUCLEOTIDE SEQUENCE [LARGE SCALE GENOMIC DNA]</scope>
    <source>
        <strain evidence="2 3">DSM 15895</strain>
    </source>
</reference>
<feature type="transmembrane region" description="Helical" evidence="1">
    <location>
        <begin position="6"/>
        <end position="25"/>
    </location>
</feature>
<keyword evidence="1" id="KW-1133">Transmembrane helix</keyword>
<proteinExistence type="predicted"/>
<feature type="transmembrane region" description="Helical" evidence="1">
    <location>
        <begin position="195"/>
        <end position="215"/>
    </location>
</feature>
<dbReference type="EMBL" id="JACHHE010000003">
    <property type="protein sequence ID" value="MBB5179802.1"/>
    <property type="molecule type" value="Genomic_DNA"/>
</dbReference>
<keyword evidence="1" id="KW-0472">Membrane</keyword>
<feature type="transmembrane region" description="Helical" evidence="1">
    <location>
        <begin position="169"/>
        <end position="189"/>
    </location>
</feature>
<evidence type="ECO:0000256" key="1">
    <source>
        <dbReference type="SAM" id="Phobius"/>
    </source>
</evidence>
<keyword evidence="3" id="KW-1185">Reference proteome</keyword>
<evidence type="ECO:0008006" key="4">
    <source>
        <dbReference type="Google" id="ProtNLM"/>
    </source>
</evidence>
<comment type="caution">
    <text evidence="2">The sequence shown here is derived from an EMBL/GenBank/DDBJ whole genome shotgun (WGS) entry which is preliminary data.</text>
</comment>
<dbReference type="Proteomes" id="UP000525923">
    <property type="component" value="Unassembled WGS sequence"/>
</dbReference>
<feature type="transmembrane region" description="Helical" evidence="1">
    <location>
        <begin position="227"/>
        <end position="245"/>
    </location>
</feature>
<protein>
    <recommendedName>
        <fullName evidence="4">Zinc permease</fullName>
    </recommendedName>
</protein>
<dbReference type="OrthoDB" id="21325at2"/>
<evidence type="ECO:0000313" key="2">
    <source>
        <dbReference type="EMBL" id="MBB5179802.1"/>
    </source>
</evidence>
<name>A0A7W8CQK2_9BACL</name>